<evidence type="ECO:0000313" key="2">
    <source>
        <dbReference type="Proteomes" id="UP001148662"/>
    </source>
</evidence>
<organism evidence="1 2">
    <name type="scientific">Phlebia brevispora</name>
    <dbReference type="NCBI Taxonomy" id="194682"/>
    <lineage>
        <taxon>Eukaryota</taxon>
        <taxon>Fungi</taxon>
        <taxon>Dikarya</taxon>
        <taxon>Basidiomycota</taxon>
        <taxon>Agaricomycotina</taxon>
        <taxon>Agaricomycetes</taxon>
        <taxon>Polyporales</taxon>
        <taxon>Meruliaceae</taxon>
        <taxon>Phlebia</taxon>
    </lineage>
</organism>
<dbReference type="Proteomes" id="UP001148662">
    <property type="component" value="Unassembled WGS sequence"/>
</dbReference>
<accession>A0ACC1TC03</accession>
<sequence length="106" mass="12068">MLKSLLPSRKLPDAEFTMLTTGLDPPVNGKENYPAVGTNVSRLRGEKTKKHKGKEVSQEVPTEQAFDKLLVCRIHCPTTYVSNQTCRMISKYPPRLDPNSRRWSRP</sequence>
<reference evidence="1" key="1">
    <citation type="submission" date="2022-07" db="EMBL/GenBank/DDBJ databases">
        <title>Genome Sequence of Phlebia brevispora.</title>
        <authorList>
            <person name="Buettner E."/>
        </authorList>
    </citation>
    <scope>NUCLEOTIDE SEQUENCE</scope>
    <source>
        <strain evidence="1">MPL23</strain>
    </source>
</reference>
<evidence type="ECO:0000313" key="1">
    <source>
        <dbReference type="EMBL" id="KAJ3557949.1"/>
    </source>
</evidence>
<name>A0ACC1TC03_9APHY</name>
<dbReference type="EMBL" id="JANHOG010000120">
    <property type="protein sequence ID" value="KAJ3557949.1"/>
    <property type="molecule type" value="Genomic_DNA"/>
</dbReference>
<keyword evidence="2" id="KW-1185">Reference proteome</keyword>
<comment type="caution">
    <text evidence="1">The sequence shown here is derived from an EMBL/GenBank/DDBJ whole genome shotgun (WGS) entry which is preliminary data.</text>
</comment>
<gene>
    <name evidence="1" type="ORF">NM688_g1197</name>
</gene>
<proteinExistence type="predicted"/>
<protein>
    <submittedName>
        <fullName evidence="1">Uncharacterized protein</fullName>
    </submittedName>
</protein>